<dbReference type="Pfam" id="PF24809">
    <property type="entry name" value="DUF7708"/>
    <property type="match status" value="1"/>
</dbReference>
<dbReference type="InterPro" id="IPR056125">
    <property type="entry name" value="DUF7708"/>
</dbReference>
<dbReference type="AlphaFoldDB" id="A0A9W9E420"/>
<keyword evidence="3" id="KW-1185">Reference proteome</keyword>
<gene>
    <name evidence="2" type="ORF">T069G_06540</name>
</gene>
<feature type="domain" description="DUF7708" evidence="1">
    <location>
        <begin position="85"/>
        <end position="228"/>
    </location>
</feature>
<dbReference type="RefSeq" id="XP_056027329.1">
    <property type="nucleotide sequence ID" value="XM_056173750.1"/>
</dbReference>
<dbReference type="GeneID" id="80868438"/>
<proteinExistence type="predicted"/>
<sequence>METSESSALSAWYISSEASQCTAGAERIFEEALAEFSAEFSKDGKQQQWITDSKYGNFESVLASVEEARVYYEERKGNSRLRKGLLHLSEKLYSYSSIMDVLLPQQPEYSTLAYSAMKFLLLSVINHHKLVSQLCVGLNSIAHVISRAQLIIRLYPTRQIRQVIVEIYVNILKFLLRALSWYRESKMTHMLQSITMPTKLRYGDILATISSLSDTMSKMALDSSHAEQRDMHTCIAQMMHEQKLTRESITELITAVSDMKISMVTEQGINASARIEFRQRLSEVQLMQLLSQLSVAVLPDPIKAFQLLLFVSKKRQPKSSIKGEAFWLDSRIQKWNKDKDSSLVIINGTWKTRFHLQSFCVRSIAILFDAKCPVIWALKALNVDKTPADQAQVSTIDLLKYIISQAISVNKSIHTDAALVPHLKSHIDAKSEEDWINILAAVLQGIPRLYIIIDVEVLSQNLRTLTEDFWPASFLKMFSELSARNIGTIVKVALISYGSPLLKGPFRKDCQDLVVSVGGVRQTRASVARARKQGSSIIRTRRNVGLQAMYNR</sequence>
<evidence type="ECO:0000313" key="2">
    <source>
        <dbReference type="EMBL" id="KAJ4858273.1"/>
    </source>
</evidence>
<protein>
    <recommendedName>
        <fullName evidence="1">DUF7708 domain-containing protein</fullName>
    </recommendedName>
</protein>
<accession>A0A9W9E420</accession>
<organism evidence="2 3">
    <name type="scientific">Trichoderma breve</name>
    <dbReference type="NCBI Taxonomy" id="2034170"/>
    <lineage>
        <taxon>Eukaryota</taxon>
        <taxon>Fungi</taxon>
        <taxon>Dikarya</taxon>
        <taxon>Ascomycota</taxon>
        <taxon>Pezizomycotina</taxon>
        <taxon>Sordariomycetes</taxon>
        <taxon>Hypocreomycetidae</taxon>
        <taxon>Hypocreales</taxon>
        <taxon>Hypocreaceae</taxon>
        <taxon>Trichoderma</taxon>
    </lineage>
</organism>
<name>A0A9W9E420_9HYPO</name>
<dbReference type="Proteomes" id="UP001140511">
    <property type="component" value="Unassembled WGS sequence"/>
</dbReference>
<evidence type="ECO:0000259" key="1">
    <source>
        <dbReference type="Pfam" id="PF24809"/>
    </source>
</evidence>
<dbReference type="EMBL" id="JAOPEN010000004">
    <property type="protein sequence ID" value="KAJ4858273.1"/>
    <property type="molecule type" value="Genomic_DNA"/>
</dbReference>
<reference evidence="2" key="1">
    <citation type="submission" date="2022-09" db="EMBL/GenBank/DDBJ databases">
        <title>Chromosome-level assembly of Trichoderma breve T069, a fungus used in development of biopesticide product.</title>
        <authorList>
            <person name="Lin R."/>
            <person name="Liu T."/>
        </authorList>
    </citation>
    <scope>NUCLEOTIDE SEQUENCE</scope>
    <source>
        <strain evidence="2">T069</strain>
    </source>
</reference>
<evidence type="ECO:0000313" key="3">
    <source>
        <dbReference type="Proteomes" id="UP001140511"/>
    </source>
</evidence>
<comment type="caution">
    <text evidence="2">The sequence shown here is derived from an EMBL/GenBank/DDBJ whole genome shotgun (WGS) entry which is preliminary data.</text>
</comment>